<dbReference type="Gene3D" id="3.40.50.720">
    <property type="entry name" value="NAD(P)-binding Rossmann-like Domain"/>
    <property type="match status" value="1"/>
</dbReference>
<comment type="similarity">
    <text evidence="1">Belongs to the ornithine cyclodeaminase/mu-crystallin family.</text>
</comment>
<evidence type="ECO:0000313" key="2">
    <source>
        <dbReference type="EMBL" id="NMP24073.1"/>
    </source>
</evidence>
<dbReference type="SUPFAM" id="SSF51735">
    <property type="entry name" value="NAD(P)-binding Rossmann-fold domains"/>
    <property type="match status" value="1"/>
</dbReference>
<name>A0A7Y0L6S5_9FIRM</name>
<dbReference type="FunFam" id="3.40.50.720:FF:000311">
    <property type="entry name" value="Ornithine cyclodeaminase"/>
    <property type="match status" value="1"/>
</dbReference>
<protein>
    <submittedName>
        <fullName evidence="2">Ornithine cyclodeaminase family protein</fullName>
    </submittedName>
</protein>
<comment type="caution">
    <text evidence="2">The sequence shown here is derived from an EMBL/GenBank/DDBJ whole genome shotgun (WGS) entry which is preliminary data.</text>
</comment>
<evidence type="ECO:0000256" key="1">
    <source>
        <dbReference type="ARBA" id="ARBA00008903"/>
    </source>
</evidence>
<dbReference type="GO" id="GO:0042562">
    <property type="term" value="F:hormone binding"/>
    <property type="evidence" value="ECO:0007669"/>
    <property type="project" value="TreeGrafter"/>
</dbReference>
<gene>
    <name evidence="2" type="ORF">HIJ39_17205</name>
</gene>
<sequence length="317" mass="33709">MKIITAHDVYRHLTWERARAAVETGLRDLAENSTVMPVRSALPMGPNIFGLMPAYLGSIGVAGAKLITIVPENRDRGLPSHQGLVALFGGHDGVPLAVVDGEALTVIRTAAASALATQWLARPDARHLAILGAGQQAESHVLALATVRPFAEARVWAPHPERVAAFIERMTPCCSLTLKAAKSAEEAVQDADVICTVTAARSPILKNEWVRSGTHINAVGACRASDRELDGPLVARARFYVDSFAAAQQEAGDYLLARQAGDIADGHIVGELGEVLVGRAPGRQSPDEITIFESLGVAVEDIASAYAVYRHMTEGMT</sequence>
<proteinExistence type="inferred from homology"/>
<dbReference type="PANTHER" id="PTHR13812:SF19">
    <property type="entry name" value="KETIMINE REDUCTASE MU-CRYSTALLIN"/>
    <property type="match status" value="1"/>
</dbReference>
<dbReference type="PANTHER" id="PTHR13812">
    <property type="entry name" value="KETIMINE REDUCTASE MU-CRYSTALLIN"/>
    <property type="match status" value="1"/>
</dbReference>
<reference evidence="2 3" key="1">
    <citation type="submission" date="2020-04" db="EMBL/GenBank/DDBJ databases">
        <authorList>
            <person name="Zhang R."/>
            <person name="Schippers A."/>
        </authorList>
    </citation>
    <scope>NUCLEOTIDE SEQUENCE [LARGE SCALE GENOMIC DNA]</scope>
    <source>
        <strain evidence="2 3">DSM 109850</strain>
    </source>
</reference>
<dbReference type="InterPro" id="IPR036291">
    <property type="entry name" value="NAD(P)-bd_dom_sf"/>
</dbReference>
<organism evidence="2 3">
    <name type="scientific">Sulfobacillus harzensis</name>
    <dbReference type="NCBI Taxonomy" id="2729629"/>
    <lineage>
        <taxon>Bacteria</taxon>
        <taxon>Bacillati</taxon>
        <taxon>Bacillota</taxon>
        <taxon>Clostridia</taxon>
        <taxon>Eubacteriales</taxon>
        <taxon>Clostridiales Family XVII. Incertae Sedis</taxon>
        <taxon>Sulfobacillus</taxon>
    </lineage>
</organism>
<dbReference type="GO" id="GO:0016491">
    <property type="term" value="F:oxidoreductase activity"/>
    <property type="evidence" value="ECO:0007669"/>
    <property type="project" value="UniProtKB-ARBA"/>
</dbReference>
<evidence type="ECO:0000313" key="3">
    <source>
        <dbReference type="Proteomes" id="UP000533476"/>
    </source>
</evidence>
<dbReference type="Pfam" id="PF02423">
    <property type="entry name" value="OCD_Mu_crystall"/>
    <property type="match status" value="1"/>
</dbReference>
<keyword evidence="3" id="KW-1185">Reference proteome</keyword>
<dbReference type="InterPro" id="IPR003462">
    <property type="entry name" value="ODC_Mu_crystall"/>
</dbReference>
<dbReference type="RefSeq" id="WP_169101877.1">
    <property type="nucleotide sequence ID" value="NZ_JABBVZ010000082.1"/>
</dbReference>
<dbReference type="AlphaFoldDB" id="A0A7Y0L6S5"/>
<dbReference type="GO" id="GO:0019752">
    <property type="term" value="P:carboxylic acid metabolic process"/>
    <property type="evidence" value="ECO:0007669"/>
    <property type="project" value="UniProtKB-ARBA"/>
</dbReference>
<dbReference type="Gene3D" id="3.30.1780.10">
    <property type="entry name" value="ornithine cyclodeaminase, domain 1"/>
    <property type="match status" value="1"/>
</dbReference>
<dbReference type="EMBL" id="JABBVZ010000082">
    <property type="protein sequence ID" value="NMP24073.1"/>
    <property type="molecule type" value="Genomic_DNA"/>
</dbReference>
<dbReference type="InterPro" id="IPR023401">
    <property type="entry name" value="ODC_N"/>
</dbReference>
<dbReference type="GO" id="GO:0005737">
    <property type="term" value="C:cytoplasm"/>
    <property type="evidence" value="ECO:0007669"/>
    <property type="project" value="TreeGrafter"/>
</dbReference>
<dbReference type="PIRSF" id="PIRSF001439">
    <property type="entry name" value="CryM"/>
    <property type="match status" value="1"/>
</dbReference>
<accession>A0A7Y0L6S5</accession>
<dbReference type="Proteomes" id="UP000533476">
    <property type="component" value="Unassembled WGS sequence"/>
</dbReference>